<evidence type="ECO:0000313" key="1">
    <source>
        <dbReference type="EMBL" id="SIR81219.1"/>
    </source>
</evidence>
<keyword evidence="2" id="KW-1185">Reference proteome</keyword>
<dbReference type="RefSeq" id="WP_076477123.1">
    <property type="nucleotide sequence ID" value="NZ_FTNT01000002.1"/>
</dbReference>
<organism evidence="1 2">
    <name type="scientific">Williamsia sterculiae</name>
    <dbReference type="NCBI Taxonomy" id="1344003"/>
    <lineage>
        <taxon>Bacteria</taxon>
        <taxon>Bacillati</taxon>
        <taxon>Actinomycetota</taxon>
        <taxon>Actinomycetes</taxon>
        <taxon>Mycobacteriales</taxon>
        <taxon>Nocardiaceae</taxon>
        <taxon>Williamsia</taxon>
    </lineage>
</organism>
<dbReference type="AlphaFoldDB" id="A0A1N7DZG8"/>
<dbReference type="Gene3D" id="3.30.559.10">
    <property type="entry name" value="Chloramphenicol acetyltransferase-like domain"/>
    <property type="match status" value="1"/>
</dbReference>
<dbReference type="SUPFAM" id="SSF52777">
    <property type="entry name" value="CoA-dependent acyltransferases"/>
    <property type="match status" value="2"/>
</dbReference>
<reference evidence="1 2" key="1">
    <citation type="submission" date="2017-01" db="EMBL/GenBank/DDBJ databases">
        <authorList>
            <person name="Mah S.A."/>
            <person name="Swanson W.J."/>
            <person name="Moy G.W."/>
            <person name="Vacquier V.D."/>
        </authorList>
    </citation>
    <scope>NUCLEOTIDE SEQUENCE [LARGE SCALE GENOMIC DNA]</scope>
    <source>
        <strain evidence="1 2">CPCC 203464</strain>
    </source>
</reference>
<dbReference type="InterPro" id="IPR023213">
    <property type="entry name" value="CAT-like_dom_sf"/>
</dbReference>
<dbReference type="Proteomes" id="UP000186218">
    <property type="component" value="Unassembled WGS sequence"/>
</dbReference>
<sequence>MRAGTLQDWHPVAGELVEWRPVTDARHGARDETSPVPPSPLQRDHLIAAAAKRTAGEPHRATVMSTTDLPEPLDRDSMAAAITDFIAAHDELRCWFDVDGATVVRHLAAADAVTMTPVPVGDAPSDHGRLLDYLYERMAGEAVHDRLPGLAVGAIDAGTSYGFYVIIDHSHTDGISSILALGEIFARYRAHRGGPAPELLPARSHLLHIVEESDATATLSADDPRVQRWREILRLHDRTIPRSPLDLELTGAQTAPAAVVDRPMATAEQTAAAELRAREHSGSLLGLIFAAMALAEYEMTGDPQYFVATVMSTRDKTELATQGWLCNFAPISFRVDHPDTDGPADTDDPVDMDALVAVATEAVRTAKDLNTVPVHTVLGLLAATGDVVLDDGTPQMVSYFDLRRLPGIDNPEMATGRLLPGLGRTRNANLWINRDADGLRLMSLYPDNPTAAESVGTFHQRVTEIVAGHGAES</sequence>
<dbReference type="Gene3D" id="3.30.559.30">
    <property type="entry name" value="Nonribosomal peptide synthetase, condensation domain"/>
    <property type="match status" value="1"/>
</dbReference>
<dbReference type="STRING" id="1344003.SAMN05445060_1039"/>
<name>A0A1N7DZG8_9NOCA</name>
<evidence type="ECO:0000313" key="2">
    <source>
        <dbReference type="Proteomes" id="UP000186218"/>
    </source>
</evidence>
<dbReference type="OrthoDB" id="9789603at2"/>
<accession>A0A1N7DZG8</accession>
<dbReference type="EMBL" id="FTNT01000002">
    <property type="protein sequence ID" value="SIR81219.1"/>
    <property type="molecule type" value="Genomic_DNA"/>
</dbReference>
<gene>
    <name evidence="1" type="ORF">SAMN05445060_1039</name>
</gene>
<proteinExistence type="predicted"/>
<protein>
    <submittedName>
        <fullName evidence="1">Condensation domain-containing protein</fullName>
    </submittedName>
</protein>